<name>A0A0V1MA19_9BILA</name>
<protein>
    <submittedName>
        <fullName evidence="1">Uncharacterized protein</fullName>
    </submittedName>
</protein>
<evidence type="ECO:0000313" key="1">
    <source>
        <dbReference type="EMBL" id="KRZ68724.1"/>
    </source>
</evidence>
<evidence type="ECO:0000313" key="2">
    <source>
        <dbReference type="Proteomes" id="UP000054843"/>
    </source>
</evidence>
<proteinExistence type="predicted"/>
<dbReference type="Proteomes" id="UP000054843">
    <property type="component" value="Unassembled WGS sequence"/>
</dbReference>
<dbReference type="AlphaFoldDB" id="A0A0V1MA19"/>
<keyword evidence="2" id="KW-1185">Reference proteome</keyword>
<organism evidence="1 2">
    <name type="scientific">Trichinella papuae</name>
    <dbReference type="NCBI Taxonomy" id="268474"/>
    <lineage>
        <taxon>Eukaryota</taxon>
        <taxon>Metazoa</taxon>
        <taxon>Ecdysozoa</taxon>
        <taxon>Nematoda</taxon>
        <taxon>Enoplea</taxon>
        <taxon>Dorylaimia</taxon>
        <taxon>Trichinellida</taxon>
        <taxon>Trichinellidae</taxon>
        <taxon>Trichinella</taxon>
    </lineage>
</organism>
<gene>
    <name evidence="1" type="ORF">T10_7086</name>
</gene>
<sequence length="89" mass="10595">MFHTQVAVLVKAKKFKIANVPFRIRNICQWRLARLKCLKQGKFVMKRKILFLILYYFDCVLIRKTIGGRLSNISQNCTKHHLEMLDNNE</sequence>
<reference evidence="1 2" key="1">
    <citation type="submission" date="2015-01" db="EMBL/GenBank/DDBJ databases">
        <title>Evolution of Trichinella species and genotypes.</title>
        <authorList>
            <person name="Korhonen P.K."/>
            <person name="Edoardo P."/>
            <person name="Giuseppe L.R."/>
            <person name="Gasser R.B."/>
        </authorList>
    </citation>
    <scope>NUCLEOTIDE SEQUENCE [LARGE SCALE GENOMIC DNA]</scope>
    <source>
        <strain evidence="1">ISS1980</strain>
    </source>
</reference>
<dbReference type="EMBL" id="JYDO01000156">
    <property type="protein sequence ID" value="KRZ68724.1"/>
    <property type="molecule type" value="Genomic_DNA"/>
</dbReference>
<accession>A0A0V1MA19</accession>
<comment type="caution">
    <text evidence="1">The sequence shown here is derived from an EMBL/GenBank/DDBJ whole genome shotgun (WGS) entry which is preliminary data.</text>
</comment>